<gene>
    <name evidence="2" type="ORF">TSOC_004406</name>
</gene>
<organism evidence="2 3">
    <name type="scientific">Tetrabaena socialis</name>
    <dbReference type="NCBI Taxonomy" id="47790"/>
    <lineage>
        <taxon>Eukaryota</taxon>
        <taxon>Viridiplantae</taxon>
        <taxon>Chlorophyta</taxon>
        <taxon>core chlorophytes</taxon>
        <taxon>Chlorophyceae</taxon>
        <taxon>CS clade</taxon>
        <taxon>Chlamydomonadales</taxon>
        <taxon>Tetrabaenaceae</taxon>
        <taxon>Tetrabaena</taxon>
    </lineage>
</organism>
<evidence type="ECO:0000256" key="1">
    <source>
        <dbReference type="SAM" id="SignalP"/>
    </source>
</evidence>
<keyword evidence="3" id="KW-1185">Reference proteome</keyword>
<dbReference type="EMBL" id="PGGS01000108">
    <property type="protein sequence ID" value="PNH08995.1"/>
    <property type="molecule type" value="Genomic_DNA"/>
</dbReference>
<comment type="caution">
    <text evidence="2">The sequence shown here is derived from an EMBL/GenBank/DDBJ whole genome shotgun (WGS) entry which is preliminary data.</text>
</comment>
<reference evidence="2 3" key="1">
    <citation type="journal article" date="2017" name="Mol. Biol. Evol.">
        <title>The 4-celled Tetrabaena socialis nuclear genome reveals the essential components for genetic control of cell number at the origin of multicellularity in the volvocine lineage.</title>
        <authorList>
            <person name="Featherston J."/>
            <person name="Arakaki Y."/>
            <person name="Hanschen E.R."/>
            <person name="Ferris P.J."/>
            <person name="Michod R.E."/>
            <person name="Olson B.J.S.C."/>
            <person name="Nozaki H."/>
            <person name="Durand P.M."/>
        </authorList>
    </citation>
    <scope>NUCLEOTIDE SEQUENCE [LARGE SCALE GENOMIC DNA]</scope>
    <source>
        <strain evidence="2 3">NIES-571</strain>
    </source>
</reference>
<keyword evidence="1" id="KW-0732">Signal</keyword>
<dbReference type="OrthoDB" id="540461at2759"/>
<name>A0A2J8A919_9CHLO</name>
<sequence>MSVLAVAVVALALAFPSPSAAQTVNQNSWSYMLQRNNGQQCAVRYADLIETKYFSADAECRTQVKMALETYSKADCPSTAYPSKVWRCMSGYNGTVVQQARIADWTTFLTSCEVLYIAQRLNTAESEDGFQWRDNSCFPRFNNMAAFVNYLKTTSTTGGDGGGAGSTAVNLLYPVLATLVALLLLR</sequence>
<feature type="signal peptide" evidence="1">
    <location>
        <begin position="1"/>
        <end position="21"/>
    </location>
</feature>
<protein>
    <submittedName>
        <fullName evidence="2">Uncharacterized protein</fullName>
    </submittedName>
</protein>
<proteinExistence type="predicted"/>
<dbReference type="Proteomes" id="UP000236333">
    <property type="component" value="Unassembled WGS sequence"/>
</dbReference>
<evidence type="ECO:0000313" key="2">
    <source>
        <dbReference type="EMBL" id="PNH08995.1"/>
    </source>
</evidence>
<dbReference type="AlphaFoldDB" id="A0A2J8A919"/>
<evidence type="ECO:0000313" key="3">
    <source>
        <dbReference type="Proteomes" id="UP000236333"/>
    </source>
</evidence>
<feature type="chain" id="PRO_5014433375" evidence="1">
    <location>
        <begin position="22"/>
        <end position="186"/>
    </location>
</feature>
<accession>A0A2J8A919</accession>